<evidence type="ECO:0000256" key="1">
    <source>
        <dbReference type="ARBA" id="ARBA00022679"/>
    </source>
</evidence>
<dbReference type="AlphaFoldDB" id="A0AAD5YBQ5"/>
<sequence length="192" mass="21251">MANTPHGGILKDLVARDEPLRENLKAEAKTLPDIILTERQLCDLELLTNGGFSPLEGFLNEADYNGVVTSLRLADGTLFPIPINLDVSQEDIDRLHIVPGARIALRDPRDDQALAIITVDDIYKPDRVREAINVFGADDPAHPAVAYLRTKVKDFYVGGKVQAIQAPIHFDYVALRCTCLLFSTDDQRSLTD</sequence>
<dbReference type="PANTHER" id="PTHR42700">
    <property type="entry name" value="SULFATE ADENYLYLTRANSFERASE"/>
    <property type="match status" value="1"/>
</dbReference>
<evidence type="ECO:0000313" key="3">
    <source>
        <dbReference type="EMBL" id="KAJ3472965.1"/>
    </source>
</evidence>
<feature type="domain" description="ATP-sulfurylase PUA-like" evidence="2">
    <location>
        <begin position="4"/>
        <end position="165"/>
    </location>
</feature>
<proteinExistence type="predicted"/>
<keyword evidence="1" id="KW-0808">Transferase</keyword>
<comment type="caution">
    <text evidence="3">The sequence shown here is derived from an EMBL/GenBank/DDBJ whole genome shotgun (WGS) entry which is preliminary data.</text>
</comment>
<dbReference type="InterPro" id="IPR050512">
    <property type="entry name" value="Sulf_AdTrans/APS_kinase"/>
</dbReference>
<dbReference type="PANTHER" id="PTHR42700:SF1">
    <property type="entry name" value="SULFATE ADENYLYLTRANSFERASE"/>
    <property type="match status" value="1"/>
</dbReference>
<reference evidence="3" key="1">
    <citation type="submission" date="2022-07" db="EMBL/GenBank/DDBJ databases">
        <title>Genome Sequence of Physisporinus lineatus.</title>
        <authorList>
            <person name="Buettner E."/>
        </authorList>
    </citation>
    <scope>NUCLEOTIDE SEQUENCE</scope>
    <source>
        <strain evidence="3">VT162</strain>
    </source>
</reference>
<evidence type="ECO:0000259" key="2">
    <source>
        <dbReference type="Pfam" id="PF14306"/>
    </source>
</evidence>
<dbReference type="InterPro" id="IPR025980">
    <property type="entry name" value="ATP-Sase_PUA-like_dom"/>
</dbReference>
<dbReference type="GO" id="GO:0004781">
    <property type="term" value="F:sulfate adenylyltransferase (ATP) activity"/>
    <property type="evidence" value="ECO:0007669"/>
    <property type="project" value="TreeGrafter"/>
</dbReference>
<organism evidence="3 4">
    <name type="scientific">Meripilus lineatus</name>
    <dbReference type="NCBI Taxonomy" id="2056292"/>
    <lineage>
        <taxon>Eukaryota</taxon>
        <taxon>Fungi</taxon>
        <taxon>Dikarya</taxon>
        <taxon>Basidiomycota</taxon>
        <taxon>Agaricomycotina</taxon>
        <taxon>Agaricomycetes</taxon>
        <taxon>Polyporales</taxon>
        <taxon>Meripilaceae</taxon>
        <taxon>Meripilus</taxon>
    </lineage>
</organism>
<dbReference type="SUPFAM" id="SSF88697">
    <property type="entry name" value="PUA domain-like"/>
    <property type="match status" value="1"/>
</dbReference>
<protein>
    <recommendedName>
        <fullName evidence="2">ATP-sulfurylase PUA-like domain-containing protein</fullName>
    </recommendedName>
</protein>
<dbReference type="EMBL" id="JANAWD010001645">
    <property type="protein sequence ID" value="KAJ3472965.1"/>
    <property type="molecule type" value="Genomic_DNA"/>
</dbReference>
<dbReference type="GO" id="GO:0019379">
    <property type="term" value="P:sulfate assimilation, phosphoadenylyl sulfate reduction by phosphoadenylyl-sulfate reductase (thioredoxin)"/>
    <property type="evidence" value="ECO:0007669"/>
    <property type="project" value="TreeGrafter"/>
</dbReference>
<gene>
    <name evidence="3" type="ORF">NLI96_g13184</name>
</gene>
<evidence type="ECO:0000313" key="4">
    <source>
        <dbReference type="Proteomes" id="UP001212997"/>
    </source>
</evidence>
<dbReference type="Pfam" id="PF14306">
    <property type="entry name" value="PUA_2"/>
    <property type="match status" value="1"/>
</dbReference>
<dbReference type="Gene3D" id="3.10.400.10">
    <property type="entry name" value="Sulfate adenylyltransferase"/>
    <property type="match status" value="1"/>
</dbReference>
<keyword evidence="4" id="KW-1185">Reference proteome</keyword>
<dbReference type="GO" id="GO:0010134">
    <property type="term" value="P:sulfate assimilation via adenylyl sulfate reduction"/>
    <property type="evidence" value="ECO:0007669"/>
    <property type="project" value="TreeGrafter"/>
</dbReference>
<dbReference type="Proteomes" id="UP001212997">
    <property type="component" value="Unassembled WGS sequence"/>
</dbReference>
<dbReference type="InterPro" id="IPR015947">
    <property type="entry name" value="PUA-like_sf"/>
</dbReference>
<dbReference type="GO" id="GO:0005737">
    <property type="term" value="C:cytoplasm"/>
    <property type="evidence" value="ECO:0007669"/>
    <property type="project" value="TreeGrafter"/>
</dbReference>
<name>A0AAD5YBQ5_9APHY</name>
<accession>A0AAD5YBQ5</accession>